<evidence type="ECO:0000313" key="3">
    <source>
        <dbReference type="Proteomes" id="UP000271426"/>
    </source>
</evidence>
<dbReference type="AlphaFoldDB" id="A0A3G6ISX6"/>
<dbReference type="InterPro" id="IPR029432">
    <property type="entry name" value="Gp28/Gp37-like_dom"/>
</dbReference>
<gene>
    <name evidence="2" type="ORF">CPPEL_02810</name>
</gene>
<feature type="domain" description="Gp28/Gp37-like" evidence="1">
    <location>
        <begin position="38"/>
        <end position="531"/>
    </location>
</feature>
<sequence length="560" mass="61881">MATAAALKRLDAHLSEVYGRVDAERKARDAQRAWTPLVRLWDGDWNLRGVVGGALDMQCEWKYNEVGAAFITLPHDHHLAKWALDHRGRKTKNIHVTFDRALDGQDARWGGRCQSVTLVKNSDGTRHVELKFLHDLKELEHVLVWPNPFLPAGVQFPKAFALAGPLRTILKTTLLVNLMRLHGNMWQLPDDPLNPKTWGEGFTPWNWSIIVAPGSILLDDSQWGVVSSRMKNFMEVAAPSLDDAGLMITCRRWLRGDPKPKGWLGPMRQGQLVVDIEDKSGVFEQTAIGGTIFGGMVRTVTKMADNVVDDVVTVVANPTVPVEHAVSRFLGTHPRYPWVVFRDGEFTPVESGSWTWQPATVAQITAGGRSAPGVNSAVSMVTQLVGNLIGSIFLMPSAGGIVDTALKPLYEDVFLAFGSVKSPLRTMMAGWSYYHEGWAEGGETAWSFSGLVAMREAFYKTRAKDYATVAIRDGAPYIIGDMGRGHIWLGDRAGVLLEGMPGGYYPVLQMTQVTMVCSRDEPVKLTASFGDPRADQSPLARLFGQSKQFFEVLKELGVWA</sequence>
<protein>
    <recommendedName>
        <fullName evidence="1">Gp28/Gp37-like domain-containing protein</fullName>
    </recommendedName>
</protein>
<accession>A0A3G6ISX6</accession>
<name>A0A3G6ISX6_9CORY</name>
<reference evidence="2 3" key="1">
    <citation type="submission" date="2018-11" db="EMBL/GenBank/DDBJ databases">
        <authorList>
            <person name="Kleinhagauer T."/>
            <person name="Glaeser S.P."/>
            <person name="Spergser J."/>
            <person name="Ruckert C."/>
            <person name="Kaempfer P."/>
            <person name="Busse H.-J."/>
        </authorList>
    </citation>
    <scope>NUCLEOTIDE SEQUENCE [LARGE SCALE GENOMIC DNA]</scope>
    <source>
        <strain evidence="2 3">812CH</strain>
    </source>
</reference>
<dbReference type="OrthoDB" id="4410004at2"/>
<dbReference type="Pfam" id="PF14594">
    <property type="entry name" value="Sipho_Gp37"/>
    <property type="match status" value="1"/>
</dbReference>
<evidence type="ECO:0000313" key="2">
    <source>
        <dbReference type="EMBL" id="AZA08693.1"/>
    </source>
</evidence>
<dbReference type="Proteomes" id="UP000271426">
    <property type="component" value="Chromosome"/>
</dbReference>
<dbReference type="KEGG" id="cpso:CPPEL_02810"/>
<organism evidence="2 3">
    <name type="scientific">Corynebacterium pseudopelargi</name>
    <dbReference type="NCBI Taxonomy" id="2080757"/>
    <lineage>
        <taxon>Bacteria</taxon>
        <taxon>Bacillati</taxon>
        <taxon>Actinomycetota</taxon>
        <taxon>Actinomycetes</taxon>
        <taxon>Mycobacteriales</taxon>
        <taxon>Corynebacteriaceae</taxon>
        <taxon>Corynebacterium</taxon>
    </lineage>
</organism>
<keyword evidence="3" id="KW-1185">Reference proteome</keyword>
<evidence type="ECO:0000259" key="1">
    <source>
        <dbReference type="Pfam" id="PF14594"/>
    </source>
</evidence>
<dbReference type="EMBL" id="CP033898">
    <property type="protein sequence ID" value="AZA08693.1"/>
    <property type="molecule type" value="Genomic_DNA"/>
</dbReference>
<dbReference type="RefSeq" id="WP_123959708.1">
    <property type="nucleotide sequence ID" value="NZ_CP033898.1"/>
</dbReference>
<proteinExistence type="predicted"/>